<dbReference type="EMBL" id="CP033433">
    <property type="protein sequence ID" value="AYQ71240.1"/>
    <property type="molecule type" value="Genomic_DNA"/>
</dbReference>
<sequence length="111" mass="12061">MLKSWLLLLASGHRGGAPDSGCPAQEAAWSGETAAWPARQAPVREEEGNMPKDSAFSSRRTAFRFEGGLRSRESGRNAAFREDASPSSAGDTWRGERNESHIGQQTAYYSS</sequence>
<accession>A0A3G3JSN7</accession>
<evidence type="ECO:0000256" key="1">
    <source>
        <dbReference type="SAM" id="MobiDB-lite"/>
    </source>
</evidence>
<feature type="region of interest" description="Disordered" evidence="1">
    <location>
        <begin position="39"/>
        <end position="111"/>
    </location>
</feature>
<dbReference type="KEGG" id="coh:EAV92_00625"/>
<organism evidence="2 3">
    <name type="scientific">Cohnella candidum</name>
    <dbReference type="NCBI Taxonomy" id="2674991"/>
    <lineage>
        <taxon>Bacteria</taxon>
        <taxon>Bacillati</taxon>
        <taxon>Bacillota</taxon>
        <taxon>Bacilli</taxon>
        <taxon>Bacillales</taxon>
        <taxon>Paenibacillaceae</taxon>
        <taxon>Cohnella</taxon>
    </lineage>
</organism>
<gene>
    <name evidence="2" type="ORF">EAV92_00625</name>
</gene>
<reference evidence="2 3" key="1">
    <citation type="submission" date="2018-10" db="EMBL/GenBank/DDBJ databases">
        <title>Genome Sequence of Cohnella sp.</title>
        <authorList>
            <person name="Srinivasan S."/>
            <person name="Kim M.K."/>
        </authorList>
    </citation>
    <scope>NUCLEOTIDE SEQUENCE [LARGE SCALE GENOMIC DNA]</scope>
    <source>
        <strain evidence="2 3">18JY8-7</strain>
    </source>
</reference>
<dbReference type="AlphaFoldDB" id="A0A3G3JSN7"/>
<proteinExistence type="predicted"/>
<name>A0A3G3JSN7_9BACL</name>
<feature type="compositionally biased region" description="Basic and acidic residues" evidence="1">
    <location>
        <begin position="67"/>
        <end position="84"/>
    </location>
</feature>
<dbReference type="RefSeq" id="WP_123039304.1">
    <property type="nucleotide sequence ID" value="NZ_CP033433.1"/>
</dbReference>
<evidence type="ECO:0000313" key="2">
    <source>
        <dbReference type="EMBL" id="AYQ71240.1"/>
    </source>
</evidence>
<feature type="compositionally biased region" description="Polar residues" evidence="1">
    <location>
        <begin position="101"/>
        <end position="111"/>
    </location>
</feature>
<dbReference type="Proteomes" id="UP000269097">
    <property type="component" value="Chromosome"/>
</dbReference>
<keyword evidence="3" id="KW-1185">Reference proteome</keyword>
<protein>
    <submittedName>
        <fullName evidence="2">Uncharacterized protein</fullName>
    </submittedName>
</protein>
<evidence type="ECO:0000313" key="3">
    <source>
        <dbReference type="Proteomes" id="UP000269097"/>
    </source>
</evidence>